<dbReference type="PROSITE" id="PS50110">
    <property type="entry name" value="RESPONSE_REGULATORY"/>
    <property type="match status" value="1"/>
</dbReference>
<dbReference type="CDD" id="cd00383">
    <property type="entry name" value="trans_reg_C"/>
    <property type="match status" value="1"/>
</dbReference>
<keyword evidence="1 6" id="KW-0597">Phosphoprotein</keyword>
<dbReference type="InterPro" id="IPR036388">
    <property type="entry name" value="WH-like_DNA-bd_sf"/>
</dbReference>
<dbReference type="HOGENOM" id="CLU_000445_30_3_9"/>
<dbReference type="Pfam" id="PF00072">
    <property type="entry name" value="Response_reg"/>
    <property type="match status" value="1"/>
</dbReference>
<dbReference type="EMBL" id="AHEZ01000054">
    <property type="protein sequence ID" value="EOP67424.1"/>
    <property type="molecule type" value="Genomic_DNA"/>
</dbReference>
<dbReference type="CDD" id="cd17574">
    <property type="entry name" value="REC_OmpR"/>
    <property type="match status" value="1"/>
</dbReference>
<feature type="domain" description="OmpR/PhoB-type" evidence="9">
    <location>
        <begin position="127"/>
        <end position="221"/>
    </location>
</feature>
<dbReference type="PANTHER" id="PTHR48111:SF32">
    <property type="entry name" value="STAGE 0 SPORULATION PROTEIN A HOMOLOG"/>
    <property type="match status" value="1"/>
</dbReference>
<feature type="domain" description="Response regulatory" evidence="8">
    <location>
        <begin position="4"/>
        <end position="117"/>
    </location>
</feature>
<dbReference type="Pfam" id="PF00486">
    <property type="entry name" value="Trans_reg_C"/>
    <property type="match status" value="1"/>
</dbReference>
<evidence type="ECO:0000313" key="11">
    <source>
        <dbReference type="Proteomes" id="UP000014019"/>
    </source>
</evidence>
<dbReference type="InterPro" id="IPR011006">
    <property type="entry name" value="CheY-like_superfamily"/>
</dbReference>
<dbReference type="InterPro" id="IPR001789">
    <property type="entry name" value="Sig_transdc_resp-reg_receiver"/>
</dbReference>
<dbReference type="InterPro" id="IPR001867">
    <property type="entry name" value="OmpR/PhoB-type_DNA-bd"/>
</dbReference>
<organism evidence="10 11">
    <name type="scientific">Bacillus cereus VD118</name>
    <dbReference type="NCBI Taxonomy" id="1053231"/>
    <lineage>
        <taxon>Bacteria</taxon>
        <taxon>Bacillati</taxon>
        <taxon>Bacillota</taxon>
        <taxon>Bacilli</taxon>
        <taxon>Bacillales</taxon>
        <taxon>Bacillaceae</taxon>
        <taxon>Bacillus</taxon>
        <taxon>Bacillus cereus group</taxon>
    </lineage>
</organism>
<dbReference type="GO" id="GO:0000156">
    <property type="term" value="F:phosphorelay response regulator activity"/>
    <property type="evidence" value="ECO:0007669"/>
    <property type="project" value="TreeGrafter"/>
</dbReference>
<dbReference type="GO" id="GO:0006355">
    <property type="term" value="P:regulation of DNA-templated transcription"/>
    <property type="evidence" value="ECO:0007669"/>
    <property type="project" value="InterPro"/>
</dbReference>
<evidence type="ECO:0000259" key="8">
    <source>
        <dbReference type="PROSITE" id="PS50110"/>
    </source>
</evidence>
<dbReference type="InterPro" id="IPR039420">
    <property type="entry name" value="WalR-like"/>
</dbReference>
<proteinExistence type="predicted"/>
<dbReference type="PANTHER" id="PTHR48111">
    <property type="entry name" value="REGULATOR OF RPOS"/>
    <property type="match status" value="1"/>
</dbReference>
<dbReference type="RefSeq" id="WP_016105758.1">
    <property type="nucleotide sequence ID" value="NZ_KB976799.1"/>
</dbReference>
<sequence length="221" mass="25596">MKKRILVIEDDLDIQALIREFLISQDYEVETAQDGVEGVQMFQNGYYDLVILDVMLPNMDGYSICKIIRNKSLVPIIMLTALGEEKDQVKGFELGVDDYITKPFSFNVFIKRVEVLLRRMYSSDSPSRVIQLKEMMVDLDGFKVSVNREEVELTTKEFEILVVLLENNRKVLTRESLLAKAWGFDFYGETRVVDTHIKNLRKKLGVPYIKTLKGFGYKFDA</sequence>
<dbReference type="SUPFAM" id="SSF52172">
    <property type="entry name" value="CheY-like"/>
    <property type="match status" value="1"/>
</dbReference>
<comment type="caution">
    <text evidence="10">The sequence shown here is derived from an EMBL/GenBank/DDBJ whole genome shotgun (WGS) entry which is preliminary data.</text>
</comment>
<dbReference type="SMART" id="SM00448">
    <property type="entry name" value="REC"/>
    <property type="match status" value="1"/>
</dbReference>
<evidence type="ECO:0000256" key="3">
    <source>
        <dbReference type="ARBA" id="ARBA00023015"/>
    </source>
</evidence>
<dbReference type="AlphaFoldDB" id="R8Q9A7"/>
<dbReference type="GO" id="GO:0005829">
    <property type="term" value="C:cytosol"/>
    <property type="evidence" value="ECO:0007669"/>
    <property type="project" value="TreeGrafter"/>
</dbReference>
<name>R8Q9A7_BACCE</name>
<evidence type="ECO:0000256" key="2">
    <source>
        <dbReference type="ARBA" id="ARBA00023012"/>
    </source>
</evidence>
<evidence type="ECO:0000256" key="1">
    <source>
        <dbReference type="ARBA" id="ARBA00022553"/>
    </source>
</evidence>
<dbReference type="SMART" id="SM00862">
    <property type="entry name" value="Trans_reg_C"/>
    <property type="match status" value="1"/>
</dbReference>
<evidence type="ECO:0000256" key="7">
    <source>
        <dbReference type="PROSITE-ProRule" id="PRU01091"/>
    </source>
</evidence>
<evidence type="ECO:0008006" key="12">
    <source>
        <dbReference type="Google" id="ProtNLM"/>
    </source>
</evidence>
<dbReference type="Gene3D" id="3.40.50.2300">
    <property type="match status" value="1"/>
</dbReference>
<keyword evidence="5" id="KW-0804">Transcription</keyword>
<dbReference type="GO" id="GO:0000976">
    <property type="term" value="F:transcription cis-regulatory region binding"/>
    <property type="evidence" value="ECO:0007669"/>
    <property type="project" value="TreeGrafter"/>
</dbReference>
<evidence type="ECO:0000313" key="10">
    <source>
        <dbReference type="EMBL" id="EOP67424.1"/>
    </source>
</evidence>
<dbReference type="PROSITE" id="PS51755">
    <property type="entry name" value="OMPR_PHOB"/>
    <property type="match status" value="1"/>
</dbReference>
<reference evidence="10 11" key="1">
    <citation type="submission" date="2012-12" db="EMBL/GenBank/DDBJ databases">
        <title>The Genome Sequence of Bacillus cereus VD118.</title>
        <authorList>
            <consortium name="The Broad Institute Genome Sequencing Platform"/>
            <consortium name="The Broad Institute Genome Sequencing Center for Infectious Disease"/>
            <person name="Feldgarden M."/>
            <person name="Van der Auwera G.A."/>
            <person name="Mahillon J."/>
            <person name="Duprez V."/>
            <person name="Timmery S."/>
            <person name="Mattelet C."/>
            <person name="Dierick K."/>
            <person name="Sun M."/>
            <person name="Yu Z."/>
            <person name="Zhu L."/>
            <person name="Hu X."/>
            <person name="Shank E.B."/>
            <person name="Swiecicka I."/>
            <person name="Hansen B.M."/>
            <person name="Andrup L."/>
            <person name="Walker B."/>
            <person name="Young S.K."/>
            <person name="Zeng Q."/>
            <person name="Gargeya S."/>
            <person name="Fitzgerald M."/>
            <person name="Haas B."/>
            <person name="Abouelleil A."/>
            <person name="Alvarado L."/>
            <person name="Arachchi H.M."/>
            <person name="Berlin A.M."/>
            <person name="Chapman S.B."/>
            <person name="Dewar J."/>
            <person name="Goldberg J."/>
            <person name="Griggs A."/>
            <person name="Gujja S."/>
            <person name="Hansen M."/>
            <person name="Howarth C."/>
            <person name="Imamovic A."/>
            <person name="Larimer J."/>
            <person name="McCowan C."/>
            <person name="Murphy C."/>
            <person name="Neiman D."/>
            <person name="Pearson M."/>
            <person name="Priest M."/>
            <person name="Roberts A."/>
            <person name="Saif S."/>
            <person name="Shea T."/>
            <person name="Sisk P."/>
            <person name="Sykes S."/>
            <person name="Wortman J."/>
            <person name="Nusbaum C."/>
            <person name="Birren B."/>
        </authorList>
    </citation>
    <scope>NUCLEOTIDE SEQUENCE [LARGE SCALE GENOMIC DNA]</scope>
    <source>
        <strain evidence="10 11">VD118</strain>
    </source>
</reference>
<keyword evidence="4 7" id="KW-0238">DNA-binding</keyword>
<accession>R8Q9A7</accession>
<evidence type="ECO:0000256" key="5">
    <source>
        <dbReference type="ARBA" id="ARBA00023163"/>
    </source>
</evidence>
<dbReference type="PATRIC" id="fig|1053231.3.peg.3784"/>
<protein>
    <recommendedName>
        <fullName evidence="12">Two-component system response regulator VanRB</fullName>
    </recommendedName>
</protein>
<evidence type="ECO:0000256" key="4">
    <source>
        <dbReference type="ARBA" id="ARBA00023125"/>
    </source>
</evidence>
<dbReference type="Proteomes" id="UP000014019">
    <property type="component" value="Unassembled WGS sequence"/>
</dbReference>
<feature type="DNA-binding region" description="OmpR/PhoB-type" evidence="7">
    <location>
        <begin position="127"/>
        <end position="221"/>
    </location>
</feature>
<evidence type="ECO:0000256" key="6">
    <source>
        <dbReference type="PROSITE-ProRule" id="PRU00169"/>
    </source>
</evidence>
<dbReference type="Gene3D" id="1.10.10.10">
    <property type="entry name" value="Winged helix-like DNA-binding domain superfamily/Winged helix DNA-binding domain"/>
    <property type="match status" value="1"/>
</dbReference>
<feature type="modified residue" description="4-aspartylphosphate" evidence="6">
    <location>
        <position position="53"/>
    </location>
</feature>
<keyword evidence="2" id="KW-0902">Two-component regulatory system</keyword>
<dbReference type="FunFam" id="3.40.50.2300:FF:000001">
    <property type="entry name" value="DNA-binding response regulator PhoB"/>
    <property type="match status" value="1"/>
</dbReference>
<evidence type="ECO:0000259" key="9">
    <source>
        <dbReference type="PROSITE" id="PS51755"/>
    </source>
</evidence>
<dbReference type="Gene3D" id="6.10.250.690">
    <property type="match status" value="1"/>
</dbReference>
<dbReference type="GO" id="GO:0032993">
    <property type="term" value="C:protein-DNA complex"/>
    <property type="evidence" value="ECO:0007669"/>
    <property type="project" value="TreeGrafter"/>
</dbReference>
<keyword evidence="3" id="KW-0805">Transcription regulation</keyword>
<gene>
    <name evidence="10" type="ORF">IIQ_05377</name>
</gene>